<organism evidence="2 3">
    <name type="scientific">Sphaerisporangium corydalis</name>
    <dbReference type="NCBI Taxonomy" id="1441875"/>
    <lineage>
        <taxon>Bacteria</taxon>
        <taxon>Bacillati</taxon>
        <taxon>Actinomycetota</taxon>
        <taxon>Actinomycetes</taxon>
        <taxon>Streptosporangiales</taxon>
        <taxon>Streptosporangiaceae</taxon>
        <taxon>Sphaerisporangium</taxon>
    </lineage>
</organism>
<name>A0ABV9EDH4_9ACTN</name>
<dbReference type="EMBL" id="JBHSFN010000004">
    <property type="protein sequence ID" value="MFC4586314.1"/>
    <property type="molecule type" value="Genomic_DNA"/>
</dbReference>
<reference evidence="3" key="1">
    <citation type="journal article" date="2019" name="Int. J. Syst. Evol. Microbiol.">
        <title>The Global Catalogue of Microorganisms (GCM) 10K type strain sequencing project: providing services to taxonomists for standard genome sequencing and annotation.</title>
        <authorList>
            <consortium name="The Broad Institute Genomics Platform"/>
            <consortium name="The Broad Institute Genome Sequencing Center for Infectious Disease"/>
            <person name="Wu L."/>
            <person name="Ma J."/>
        </authorList>
    </citation>
    <scope>NUCLEOTIDE SEQUENCE [LARGE SCALE GENOMIC DNA]</scope>
    <source>
        <strain evidence="3">CCUG 49560</strain>
    </source>
</reference>
<dbReference type="Proteomes" id="UP001595891">
    <property type="component" value="Unassembled WGS sequence"/>
</dbReference>
<protein>
    <submittedName>
        <fullName evidence="2">DUF1707 domain-containing protein</fullName>
    </submittedName>
</protein>
<dbReference type="RefSeq" id="WP_262843655.1">
    <property type="nucleotide sequence ID" value="NZ_JANZYP010000020.1"/>
</dbReference>
<evidence type="ECO:0000313" key="3">
    <source>
        <dbReference type="Proteomes" id="UP001595891"/>
    </source>
</evidence>
<gene>
    <name evidence="2" type="ORF">ACFO8L_09535</name>
</gene>
<keyword evidence="3" id="KW-1185">Reference proteome</keyword>
<dbReference type="Pfam" id="PF08044">
    <property type="entry name" value="DUF1707"/>
    <property type="match status" value="1"/>
</dbReference>
<dbReference type="PANTHER" id="PTHR40763:SF4">
    <property type="entry name" value="DUF1707 DOMAIN-CONTAINING PROTEIN"/>
    <property type="match status" value="1"/>
</dbReference>
<dbReference type="PANTHER" id="PTHR40763">
    <property type="entry name" value="MEMBRANE PROTEIN-RELATED"/>
    <property type="match status" value="1"/>
</dbReference>
<sequence>MTDVTGNLRASDVDREAVSERLRIAAGEGRISLEELDQRLERAYQSKTYAELDVLIADLPTNGVLASTDEPLVLKVRSGNAQQVGHWVVPRHITADCAWGNIKIDFTQATCAHSEVTLAATCGAGNILVIVPRGWSVRVEQVTTGMGSVVNKVTDAPRPGLPVLRVSGHVGMGNIKFKHPRR</sequence>
<feature type="domain" description="DUF1707" evidence="1">
    <location>
        <begin position="8"/>
        <end position="60"/>
    </location>
</feature>
<dbReference type="InterPro" id="IPR012551">
    <property type="entry name" value="DUF1707_SHOCT-like"/>
</dbReference>
<accession>A0ABV9EDH4</accession>
<comment type="caution">
    <text evidence="2">The sequence shown here is derived from an EMBL/GenBank/DDBJ whole genome shotgun (WGS) entry which is preliminary data.</text>
</comment>
<evidence type="ECO:0000313" key="2">
    <source>
        <dbReference type="EMBL" id="MFC4586314.1"/>
    </source>
</evidence>
<evidence type="ECO:0000259" key="1">
    <source>
        <dbReference type="Pfam" id="PF08044"/>
    </source>
</evidence>
<proteinExistence type="predicted"/>